<accession>A0A916USI7</accession>
<reference evidence="1" key="1">
    <citation type="journal article" date="2014" name="Int. J. Syst. Evol. Microbiol.">
        <title>Complete genome sequence of Corynebacterium casei LMG S-19264T (=DSM 44701T), isolated from a smear-ripened cheese.</title>
        <authorList>
            <consortium name="US DOE Joint Genome Institute (JGI-PGF)"/>
            <person name="Walter F."/>
            <person name="Albersmeier A."/>
            <person name="Kalinowski J."/>
            <person name="Ruckert C."/>
        </authorList>
    </citation>
    <scope>NUCLEOTIDE SEQUENCE</scope>
    <source>
        <strain evidence="1">CGMCC 1.12919</strain>
    </source>
</reference>
<sequence length="133" mass="15312">MTEGLVQVTLHHCKYSSAEAPGARVKDLYEVCGQAQKSARWRDRPNRMFTHMLKREKLRLEKGQNSRFEQGNAAFLKKLKASWQDYRYEFDVRIVQPGLSRAAITEEGLHLLASVETYLLETRAMRVKVIASA</sequence>
<comment type="caution">
    <text evidence="1">The sequence shown here is derived from an EMBL/GenBank/DDBJ whole genome shotgun (WGS) entry which is preliminary data.</text>
</comment>
<protein>
    <submittedName>
        <fullName evidence="1">Uncharacterized protein</fullName>
    </submittedName>
</protein>
<keyword evidence="2" id="KW-1185">Reference proteome</keyword>
<name>A0A916USI7_9HYPH</name>
<evidence type="ECO:0000313" key="2">
    <source>
        <dbReference type="Proteomes" id="UP000637002"/>
    </source>
</evidence>
<dbReference type="EMBL" id="BMGG01000009">
    <property type="protein sequence ID" value="GGC85644.1"/>
    <property type="molecule type" value="Genomic_DNA"/>
</dbReference>
<dbReference type="AlphaFoldDB" id="A0A916USI7"/>
<dbReference type="Proteomes" id="UP000637002">
    <property type="component" value="Unassembled WGS sequence"/>
</dbReference>
<gene>
    <name evidence="1" type="ORF">GCM10010994_49410</name>
</gene>
<evidence type="ECO:0000313" key="1">
    <source>
        <dbReference type="EMBL" id="GGC85644.1"/>
    </source>
</evidence>
<dbReference type="RefSeq" id="WP_244642179.1">
    <property type="nucleotide sequence ID" value="NZ_BMGG01000009.1"/>
</dbReference>
<proteinExistence type="predicted"/>
<organism evidence="1 2">
    <name type="scientific">Chelatococcus reniformis</name>
    <dbReference type="NCBI Taxonomy" id="1494448"/>
    <lineage>
        <taxon>Bacteria</taxon>
        <taxon>Pseudomonadati</taxon>
        <taxon>Pseudomonadota</taxon>
        <taxon>Alphaproteobacteria</taxon>
        <taxon>Hyphomicrobiales</taxon>
        <taxon>Chelatococcaceae</taxon>
        <taxon>Chelatococcus</taxon>
    </lineage>
</organism>
<reference evidence="1" key="2">
    <citation type="submission" date="2020-09" db="EMBL/GenBank/DDBJ databases">
        <authorList>
            <person name="Sun Q."/>
            <person name="Zhou Y."/>
        </authorList>
    </citation>
    <scope>NUCLEOTIDE SEQUENCE</scope>
    <source>
        <strain evidence="1">CGMCC 1.12919</strain>
    </source>
</reference>